<sequence length="305" mass="30706">MIGRRRRTDPAVEAEQVAADLDRLGALIAAGASQRAAWEHLARTSADSAAGTAALVAAAAEHGRPLAAAFRDASDAWRAAGAVVALAAETGAPLAAAVRTAATGARRTAELHRAVAASMAGPVASARLVLLLPPATALLGWAFGFDVPRVLVSPPGALALLIGGGLLAAAAVWSRRLIRDARRTTWTAGLDLELVRTAVGAGLPVSTARRLAAEAAEGTGAVLEPSDELEAVLRFAATAGLPVVALLAAEADRVRGAALAAARIRAEVLAVRLLLPLGLLVLPSFLVLGALPVGLAVLSSTAVPL</sequence>
<dbReference type="GO" id="GO:0005886">
    <property type="term" value="C:plasma membrane"/>
    <property type="evidence" value="ECO:0007669"/>
    <property type="project" value="UniProtKB-SubCell"/>
</dbReference>
<organism evidence="8 9">
    <name type="scientific">Amnibacterium kyonggiense</name>
    <dbReference type="NCBI Taxonomy" id="595671"/>
    <lineage>
        <taxon>Bacteria</taxon>
        <taxon>Bacillati</taxon>
        <taxon>Actinomycetota</taxon>
        <taxon>Actinomycetes</taxon>
        <taxon>Micrococcales</taxon>
        <taxon>Microbacteriaceae</taxon>
        <taxon>Amnibacterium</taxon>
    </lineage>
</organism>
<dbReference type="PANTHER" id="PTHR35007:SF4">
    <property type="entry name" value="CONSERVED TRANSMEMBRANE PROTEIN-RELATED"/>
    <property type="match status" value="1"/>
</dbReference>
<name>A0A4R7FF20_9MICO</name>
<comment type="caution">
    <text evidence="8">The sequence shown here is derived from an EMBL/GenBank/DDBJ whole genome shotgun (WGS) entry which is preliminary data.</text>
</comment>
<gene>
    <name evidence="8" type="ORF">CLV52_3592</name>
</gene>
<feature type="transmembrane region" description="Helical" evidence="6">
    <location>
        <begin position="151"/>
        <end position="173"/>
    </location>
</feature>
<protein>
    <submittedName>
        <fullName evidence="8">Tight adherence protein B</fullName>
    </submittedName>
</protein>
<dbReference type="Pfam" id="PF00482">
    <property type="entry name" value="T2SSF"/>
    <property type="match status" value="1"/>
</dbReference>
<evidence type="ECO:0000256" key="3">
    <source>
        <dbReference type="ARBA" id="ARBA00022692"/>
    </source>
</evidence>
<dbReference type="InterPro" id="IPR018076">
    <property type="entry name" value="T2SS_GspF_dom"/>
</dbReference>
<keyword evidence="4 6" id="KW-1133">Transmembrane helix</keyword>
<keyword evidence="5 6" id="KW-0472">Membrane</keyword>
<proteinExistence type="predicted"/>
<accession>A0A4R7FF20</accession>
<feature type="transmembrane region" description="Helical" evidence="6">
    <location>
        <begin position="273"/>
        <end position="298"/>
    </location>
</feature>
<keyword evidence="3 6" id="KW-0812">Transmembrane</keyword>
<comment type="subcellular location">
    <subcellularLocation>
        <location evidence="1">Cell membrane</location>
        <topology evidence="1">Multi-pass membrane protein</topology>
    </subcellularLocation>
</comment>
<evidence type="ECO:0000313" key="9">
    <source>
        <dbReference type="Proteomes" id="UP000295344"/>
    </source>
</evidence>
<dbReference type="EMBL" id="SOAM01000004">
    <property type="protein sequence ID" value="TDS75066.1"/>
    <property type="molecule type" value="Genomic_DNA"/>
</dbReference>
<reference evidence="8 9" key="1">
    <citation type="submission" date="2019-03" db="EMBL/GenBank/DDBJ databases">
        <title>Genomic Encyclopedia of Archaeal and Bacterial Type Strains, Phase II (KMG-II): from individual species to whole genera.</title>
        <authorList>
            <person name="Goeker M."/>
        </authorList>
    </citation>
    <scope>NUCLEOTIDE SEQUENCE [LARGE SCALE GENOMIC DNA]</scope>
    <source>
        <strain evidence="8 9">DSM 24782</strain>
    </source>
</reference>
<dbReference type="AlphaFoldDB" id="A0A4R7FF20"/>
<dbReference type="Proteomes" id="UP000295344">
    <property type="component" value="Unassembled WGS sequence"/>
</dbReference>
<keyword evidence="2" id="KW-1003">Cell membrane</keyword>
<feature type="domain" description="Type II secretion system protein GspF" evidence="7">
    <location>
        <begin position="21"/>
        <end position="138"/>
    </location>
</feature>
<evidence type="ECO:0000313" key="8">
    <source>
        <dbReference type="EMBL" id="TDS75066.1"/>
    </source>
</evidence>
<evidence type="ECO:0000256" key="2">
    <source>
        <dbReference type="ARBA" id="ARBA00022475"/>
    </source>
</evidence>
<dbReference type="RefSeq" id="WP_133767713.1">
    <property type="nucleotide sequence ID" value="NZ_BAAARP010000001.1"/>
</dbReference>
<feature type="transmembrane region" description="Helical" evidence="6">
    <location>
        <begin position="128"/>
        <end position="145"/>
    </location>
</feature>
<evidence type="ECO:0000259" key="7">
    <source>
        <dbReference type="Pfam" id="PF00482"/>
    </source>
</evidence>
<evidence type="ECO:0000256" key="4">
    <source>
        <dbReference type="ARBA" id="ARBA00022989"/>
    </source>
</evidence>
<dbReference type="OrthoDB" id="9906598at2"/>
<evidence type="ECO:0000256" key="1">
    <source>
        <dbReference type="ARBA" id="ARBA00004651"/>
    </source>
</evidence>
<evidence type="ECO:0000256" key="5">
    <source>
        <dbReference type="ARBA" id="ARBA00023136"/>
    </source>
</evidence>
<keyword evidence="9" id="KW-1185">Reference proteome</keyword>
<dbReference type="PANTHER" id="PTHR35007">
    <property type="entry name" value="INTEGRAL MEMBRANE PROTEIN-RELATED"/>
    <property type="match status" value="1"/>
</dbReference>
<evidence type="ECO:0000256" key="6">
    <source>
        <dbReference type="SAM" id="Phobius"/>
    </source>
</evidence>